<keyword evidence="3" id="KW-1185">Reference proteome</keyword>
<evidence type="ECO:0000313" key="3">
    <source>
        <dbReference type="Proteomes" id="UP000314294"/>
    </source>
</evidence>
<organism evidence="2 3">
    <name type="scientific">Liparis tanakae</name>
    <name type="common">Tanaka's snailfish</name>
    <dbReference type="NCBI Taxonomy" id="230148"/>
    <lineage>
        <taxon>Eukaryota</taxon>
        <taxon>Metazoa</taxon>
        <taxon>Chordata</taxon>
        <taxon>Craniata</taxon>
        <taxon>Vertebrata</taxon>
        <taxon>Euteleostomi</taxon>
        <taxon>Actinopterygii</taxon>
        <taxon>Neopterygii</taxon>
        <taxon>Teleostei</taxon>
        <taxon>Neoteleostei</taxon>
        <taxon>Acanthomorphata</taxon>
        <taxon>Eupercaria</taxon>
        <taxon>Perciformes</taxon>
        <taxon>Cottioidei</taxon>
        <taxon>Cottales</taxon>
        <taxon>Liparidae</taxon>
        <taxon>Liparis</taxon>
    </lineage>
</organism>
<sequence>MMSPQREHEQSQQDSGFVKQATVIAGPLDQKGPLTDHFFKKRSKQIANTGGTPAAYRRRSVVTALFFFSGGPVVTTRLTDCN</sequence>
<dbReference type="Proteomes" id="UP000314294">
    <property type="component" value="Unassembled WGS sequence"/>
</dbReference>
<dbReference type="EMBL" id="SRLO01000193">
    <property type="protein sequence ID" value="TNN68216.1"/>
    <property type="molecule type" value="Genomic_DNA"/>
</dbReference>
<evidence type="ECO:0000313" key="2">
    <source>
        <dbReference type="EMBL" id="TNN68216.1"/>
    </source>
</evidence>
<comment type="caution">
    <text evidence="2">The sequence shown here is derived from an EMBL/GenBank/DDBJ whole genome shotgun (WGS) entry which is preliminary data.</text>
</comment>
<dbReference type="AlphaFoldDB" id="A0A4Z2HQU4"/>
<accession>A0A4Z2HQU4</accession>
<feature type="region of interest" description="Disordered" evidence="1">
    <location>
        <begin position="1"/>
        <end position="22"/>
    </location>
</feature>
<protein>
    <submittedName>
        <fullName evidence="2">Uncharacterized protein</fullName>
    </submittedName>
</protein>
<name>A0A4Z2HQU4_9TELE</name>
<proteinExistence type="predicted"/>
<gene>
    <name evidence="2" type="ORF">EYF80_021538</name>
</gene>
<evidence type="ECO:0000256" key="1">
    <source>
        <dbReference type="SAM" id="MobiDB-lite"/>
    </source>
</evidence>
<reference evidence="2 3" key="1">
    <citation type="submission" date="2019-03" db="EMBL/GenBank/DDBJ databases">
        <title>First draft genome of Liparis tanakae, snailfish: a comprehensive survey of snailfish specific genes.</title>
        <authorList>
            <person name="Kim W."/>
            <person name="Song I."/>
            <person name="Jeong J.-H."/>
            <person name="Kim D."/>
            <person name="Kim S."/>
            <person name="Ryu S."/>
            <person name="Song J.Y."/>
            <person name="Lee S.K."/>
        </authorList>
    </citation>
    <scope>NUCLEOTIDE SEQUENCE [LARGE SCALE GENOMIC DNA]</scope>
    <source>
        <tissue evidence="2">Muscle</tissue>
    </source>
</reference>
<feature type="compositionally biased region" description="Basic and acidic residues" evidence="1">
    <location>
        <begin position="1"/>
        <end position="11"/>
    </location>
</feature>